<name>A0A6F8Y684_9ACTN</name>
<dbReference type="InterPro" id="IPR027417">
    <property type="entry name" value="P-loop_NTPase"/>
</dbReference>
<organism evidence="2 3">
    <name type="scientific">Phytohabitans flavus</name>
    <dbReference type="NCBI Taxonomy" id="1076124"/>
    <lineage>
        <taxon>Bacteria</taxon>
        <taxon>Bacillati</taxon>
        <taxon>Actinomycetota</taxon>
        <taxon>Actinomycetes</taxon>
        <taxon>Micromonosporales</taxon>
        <taxon>Micromonosporaceae</taxon>
    </lineage>
</organism>
<dbReference type="InterPro" id="IPR005118">
    <property type="entry name" value="TRCF_C"/>
</dbReference>
<dbReference type="SMART" id="SM00982">
    <property type="entry name" value="TRCF"/>
    <property type="match status" value="1"/>
</dbReference>
<dbReference type="Proteomes" id="UP000502508">
    <property type="component" value="Chromosome"/>
</dbReference>
<keyword evidence="3" id="KW-1185">Reference proteome</keyword>
<accession>A0A6F8Y684</accession>
<dbReference type="GO" id="GO:0006281">
    <property type="term" value="P:DNA repair"/>
    <property type="evidence" value="ECO:0007669"/>
    <property type="project" value="InterPro"/>
</dbReference>
<feature type="domain" description="Transcription-repair-coupling factor C-terminal" evidence="1">
    <location>
        <begin position="59"/>
        <end position="157"/>
    </location>
</feature>
<dbReference type="InterPro" id="IPR037235">
    <property type="entry name" value="TRCF-like_C_D7"/>
</dbReference>
<dbReference type="Pfam" id="PF03461">
    <property type="entry name" value="TRCF"/>
    <property type="match status" value="1"/>
</dbReference>
<dbReference type="Gene3D" id="3.90.1150.50">
    <property type="entry name" value="Transcription-repair-coupling factor, D7 domain"/>
    <property type="match status" value="1"/>
</dbReference>
<dbReference type="EMBL" id="AP022870">
    <property type="protein sequence ID" value="BCB81533.1"/>
    <property type="molecule type" value="Genomic_DNA"/>
</dbReference>
<dbReference type="SUPFAM" id="SSF143517">
    <property type="entry name" value="TRCF domain-like"/>
    <property type="match status" value="1"/>
</dbReference>
<protein>
    <recommendedName>
        <fullName evidence="1">Transcription-repair-coupling factor C-terminal domain-containing protein</fullName>
    </recommendedName>
</protein>
<dbReference type="Gene3D" id="3.40.50.300">
    <property type="entry name" value="P-loop containing nucleotide triphosphate hydrolases"/>
    <property type="match status" value="1"/>
</dbReference>
<reference evidence="2 3" key="1">
    <citation type="submission" date="2020-03" db="EMBL/GenBank/DDBJ databases">
        <title>Whole genome shotgun sequence of Phytohabitans flavus NBRC 107702.</title>
        <authorList>
            <person name="Komaki H."/>
            <person name="Tamura T."/>
        </authorList>
    </citation>
    <scope>NUCLEOTIDE SEQUENCE [LARGE SCALE GENOMIC DNA]</scope>
    <source>
        <strain evidence="2 3">NBRC 107702</strain>
    </source>
</reference>
<evidence type="ECO:0000313" key="2">
    <source>
        <dbReference type="EMBL" id="BCB81533.1"/>
    </source>
</evidence>
<dbReference type="AlphaFoldDB" id="A0A6F8Y684"/>
<evidence type="ECO:0000259" key="1">
    <source>
        <dbReference type="SMART" id="SM00982"/>
    </source>
</evidence>
<sequence>MYVAMKDLEIRGAGNLLGGEQSGHIEGVGFDLYVRMVGEAVQQFKGERPAEEEVDVKIDLPVDAHLPHDYIGVERLRLEMYRKLASARTSAELDEAVVEMRDRYGEPPAAVANLVAVARFRLVARSYGLTDVSVQGKHLRFAPLALPDSKQLRLKRYHPDSVYKHTVEQVSVPRPATRRVGGEPLRDQALLEWCAQLLKDVLGDPVPAGVSGT</sequence>
<gene>
    <name evidence="2" type="ORF">Pflav_079430</name>
</gene>
<proteinExistence type="predicted"/>
<dbReference type="KEGG" id="pfla:Pflav_079430"/>
<reference evidence="2 3" key="2">
    <citation type="submission" date="2020-03" db="EMBL/GenBank/DDBJ databases">
        <authorList>
            <person name="Ichikawa N."/>
            <person name="Kimura A."/>
            <person name="Kitahashi Y."/>
            <person name="Uohara A."/>
        </authorList>
    </citation>
    <scope>NUCLEOTIDE SEQUENCE [LARGE SCALE GENOMIC DNA]</scope>
    <source>
        <strain evidence="2 3">NBRC 107702</strain>
    </source>
</reference>
<evidence type="ECO:0000313" key="3">
    <source>
        <dbReference type="Proteomes" id="UP000502508"/>
    </source>
</evidence>